<accession>A0A0L6UJN6</accession>
<protein>
    <submittedName>
        <fullName evidence="2">Uncharacterized protein</fullName>
    </submittedName>
</protein>
<dbReference type="AlphaFoldDB" id="A0A0L6UJN6"/>
<proteinExistence type="predicted"/>
<keyword evidence="1" id="KW-0812">Transmembrane</keyword>
<evidence type="ECO:0000313" key="3">
    <source>
        <dbReference type="Proteomes" id="UP000037035"/>
    </source>
</evidence>
<comment type="caution">
    <text evidence="2">The sequence shown here is derived from an EMBL/GenBank/DDBJ whole genome shotgun (WGS) entry which is preliminary data.</text>
</comment>
<dbReference type="Proteomes" id="UP000037035">
    <property type="component" value="Unassembled WGS sequence"/>
</dbReference>
<gene>
    <name evidence="2" type="ORF">VP01_544g1</name>
</gene>
<feature type="transmembrane region" description="Helical" evidence="1">
    <location>
        <begin position="99"/>
        <end position="126"/>
    </location>
</feature>
<keyword evidence="1" id="KW-1133">Transmembrane helix</keyword>
<reference evidence="2 3" key="1">
    <citation type="submission" date="2015-08" db="EMBL/GenBank/DDBJ databases">
        <title>Next Generation Sequencing and Analysis of the Genome of Puccinia sorghi L Schw, the Causal Agent of Maize Common Rust.</title>
        <authorList>
            <person name="Rochi L."/>
            <person name="Burguener G."/>
            <person name="Darino M."/>
            <person name="Turjanski A."/>
            <person name="Kreff E."/>
            <person name="Dieguez M.J."/>
            <person name="Sacco F."/>
        </authorList>
    </citation>
    <scope>NUCLEOTIDE SEQUENCE [LARGE SCALE GENOMIC DNA]</scope>
    <source>
        <strain evidence="2 3">RO10H11247</strain>
    </source>
</reference>
<feature type="transmembrane region" description="Helical" evidence="1">
    <location>
        <begin position="20"/>
        <end position="42"/>
    </location>
</feature>
<dbReference type="VEuPathDB" id="FungiDB:VP01_544g1"/>
<evidence type="ECO:0000256" key="1">
    <source>
        <dbReference type="SAM" id="Phobius"/>
    </source>
</evidence>
<sequence length="339" mass="38144">MLVESCVEPALDCYYFHFFVHWFLCSLLVGWLGLICLLGHLFDPSEVKLFHLFLETGRSLEGSGSGPARLGRLDRVVIFSVLLCFRSSQAGRLTVINEVFLFLGLISSWSWFLSVFVVGTLVAAVVDTGWVEREVVSCRGCFFLWESEGEGLLFDILLSHFSSLSFSLSCSMHSRTICLCSSVVRSSQVLEIILNELFVMFQIHLFSIFKCGWCRCNCEVYKIGELGRDLTGLASIRWGVEISDGSFGLRVIRKKSWDMRMEGEVLGMSISPGRRDIRPWDYLYNLRAVLCDVRGVFAQKEKTGQKEFPGQTQLSAVVMPRAVPSSYTCCKIGHKGGLK</sequence>
<organism evidence="2 3">
    <name type="scientific">Puccinia sorghi</name>
    <dbReference type="NCBI Taxonomy" id="27349"/>
    <lineage>
        <taxon>Eukaryota</taxon>
        <taxon>Fungi</taxon>
        <taxon>Dikarya</taxon>
        <taxon>Basidiomycota</taxon>
        <taxon>Pucciniomycotina</taxon>
        <taxon>Pucciniomycetes</taxon>
        <taxon>Pucciniales</taxon>
        <taxon>Pucciniaceae</taxon>
        <taxon>Puccinia</taxon>
    </lineage>
</organism>
<keyword evidence="1" id="KW-0472">Membrane</keyword>
<evidence type="ECO:0000313" key="2">
    <source>
        <dbReference type="EMBL" id="KNZ48728.1"/>
    </source>
</evidence>
<dbReference type="EMBL" id="LAVV01010664">
    <property type="protein sequence ID" value="KNZ48728.1"/>
    <property type="molecule type" value="Genomic_DNA"/>
</dbReference>
<name>A0A0L6UJN6_9BASI</name>
<keyword evidence="3" id="KW-1185">Reference proteome</keyword>